<dbReference type="EMBL" id="QXGK01000015">
    <property type="protein sequence ID" value="RSX54690.1"/>
    <property type="molecule type" value="Genomic_DNA"/>
</dbReference>
<evidence type="ECO:0000313" key="3">
    <source>
        <dbReference type="Proteomes" id="UP000287470"/>
    </source>
</evidence>
<name>A0A430FPC8_9BIFI</name>
<dbReference type="InterPro" id="IPR036465">
    <property type="entry name" value="vWFA_dom_sf"/>
</dbReference>
<dbReference type="PANTHER" id="PTHR33608:SF6">
    <property type="entry name" value="BLL2464 PROTEIN"/>
    <property type="match status" value="1"/>
</dbReference>
<dbReference type="OrthoDB" id="9776116at2"/>
<keyword evidence="3" id="KW-1185">Reference proteome</keyword>
<proteinExistence type="predicted"/>
<comment type="caution">
    <text evidence="2">The sequence shown here is derived from an EMBL/GenBank/DDBJ whole genome shotgun (WGS) entry which is preliminary data.</text>
</comment>
<dbReference type="Pfam" id="PF01882">
    <property type="entry name" value="DUF58"/>
    <property type="match status" value="1"/>
</dbReference>
<dbReference type="AlphaFoldDB" id="A0A430FPC8"/>
<dbReference type="PANTHER" id="PTHR33608">
    <property type="entry name" value="BLL2464 PROTEIN"/>
    <property type="match status" value="1"/>
</dbReference>
<evidence type="ECO:0000313" key="2">
    <source>
        <dbReference type="EMBL" id="RSX54690.1"/>
    </source>
</evidence>
<gene>
    <name evidence="2" type="ORF">D2E24_1460</name>
</gene>
<dbReference type="SUPFAM" id="SSF53300">
    <property type="entry name" value="vWA-like"/>
    <property type="match status" value="1"/>
</dbReference>
<feature type="domain" description="DUF58" evidence="1">
    <location>
        <begin position="67"/>
        <end position="235"/>
    </location>
</feature>
<dbReference type="RefSeq" id="WP_125968722.1">
    <property type="nucleotide sequence ID" value="NZ_QXGK01000015.1"/>
</dbReference>
<dbReference type="Gene3D" id="3.40.50.410">
    <property type="entry name" value="von Willebrand factor, type A domain"/>
    <property type="match status" value="1"/>
</dbReference>
<dbReference type="InterPro" id="IPR002881">
    <property type="entry name" value="DUF58"/>
</dbReference>
<dbReference type="Proteomes" id="UP000287470">
    <property type="component" value="Unassembled WGS sequence"/>
</dbReference>
<accession>A0A430FPC8</accession>
<sequence>MIGAPQSVPAVSDASIAGDAADADLRIRRRIETLGASLSLPTARRALGILEGEHASGRRGGGDDVMDVRAYEAGDEARLIDWKASARQGRPMIVQRERRVTGRVWMLVDASRPMTGVCESGEPAWRVAANALRMFAALSLRRSDDISLVFGDAERIARIPFTGGYARFGRVLDEALDRPWEHGRNIDALLDYARRIRDRDALVVLATDEHALDARHVEAIGRIARTHPLVLIDVATADPFDPASGVRFADGVSGRRVPAFLRDAAASQEVRVHRGVTADTLRRELDRCGSRMIRAASSDAMFDEFVRIVALASAGRPYPRAQTGGAR</sequence>
<organism evidence="2 3">
    <name type="scientific">Bifidobacterium samirii</name>
    <dbReference type="NCBI Taxonomy" id="2306974"/>
    <lineage>
        <taxon>Bacteria</taxon>
        <taxon>Bacillati</taxon>
        <taxon>Actinomycetota</taxon>
        <taxon>Actinomycetes</taxon>
        <taxon>Bifidobacteriales</taxon>
        <taxon>Bifidobacteriaceae</taxon>
        <taxon>Bifidobacterium</taxon>
    </lineage>
</organism>
<evidence type="ECO:0000259" key="1">
    <source>
        <dbReference type="Pfam" id="PF01882"/>
    </source>
</evidence>
<reference evidence="2 3" key="1">
    <citation type="submission" date="2018-09" db="EMBL/GenBank/DDBJ databases">
        <title>Characterization of the phylogenetic diversity of five novel species belonging to the genus Bifidobacterium.</title>
        <authorList>
            <person name="Lugli G.A."/>
            <person name="Duranti S."/>
            <person name="Milani C."/>
        </authorList>
    </citation>
    <scope>NUCLEOTIDE SEQUENCE [LARGE SCALE GENOMIC DNA]</scope>
    <source>
        <strain evidence="2 3">2033B</strain>
    </source>
</reference>
<protein>
    <recommendedName>
        <fullName evidence="1">DUF58 domain-containing protein</fullName>
    </recommendedName>
</protein>